<name>A0A6J6YFC1_9ZZZZ</name>
<evidence type="ECO:0000313" key="2">
    <source>
        <dbReference type="EMBL" id="CAB4806893.1"/>
    </source>
</evidence>
<organism evidence="2">
    <name type="scientific">freshwater metagenome</name>
    <dbReference type="NCBI Taxonomy" id="449393"/>
    <lineage>
        <taxon>unclassified sequences</taxon>
        <taxon>metagenomes</taxon>
        <taxon>ecological metagenomes</taxon>
    </lineage>
</organism>
<accession>A0A6J6YFC1</accession>
<reference evidence="2" key="1">
    <citation type="submission" date="2020-05" db="EMBL/GenBank/DDBJ databases">
        <authorList>
            <person name="Chiriac C."/>
            <person name="Salcher M."/>
            <person name="Ghai R."/>
            <person name="Kavagutti S V."/>
        </authorList>
    </citation>
    <scope>NUCLEOTIDE SEQUENCE</scope>
</reference>
<feature type="region of interest" description="Disordered" evidence="1">
    <location>
        <begin position="40"/>
        <end position="64"/>
    </location>
</feature>
<dbReference type="AlphaFoldDB" id="A0A6J6YFC1"/>
<proteinExistence type="predicted"/>
<dbReference type="EMBL" id="CAFAAV010000023">
    <property type="protein sequence ID" value="CAB4806893.1"/>
    <property type="molecule type" value="Genomic_DNA"/>
</dbReference>
<sequence>MSPLARFSRPYSSRVMRTASGIEPTCSGTVWLTAAIGQPISGGPDRPAAKSDARTIGENAVRIN</sequence>
<gene>
    <name evidence="2" type="ORF">UFOPK3099_00470</name>
</gene>
<evidence type="ECO:0000256" key="1">
    <source>
        <dbReference type="SAM" id="MobiDB-lite"/>
    </source>
</evidence>
<protein>
    <submittedName>
        <fullName evidence="2">Unannotated protein</fullName>
    </submittedName>
</protein>